<dbReference type="AlphaFoldDB" id="A0AAE0ZAB6"/>
<keyword evidence="2" id="KW-1185">Reference proteome</keyword>
<protein>
    <submittedName>
        <fullName evidence="1">Uncharacterized protein</fullName>
    </submittedName>
</protein>
<sequence>MVAFPLLSRGIRHYEDWPSECRAPLCPKDVTSRLGTLNQRRPLLRDLPLHGMDVITWDALSGVFLDVFTQENIA</sequence>
<evidence type="ECO:0000313" key="1">
    <source>
        <dbReference type="EMBL" id="KAK3765635.1"/>
    </source>
</evidence>
<gene>
    <name evidence="1" type="ORF">RRG08_063673</name>
</gene>
<name>A0AAE0ZAB6_9GAST</name>
<accession>A0AAE0ZAB6</accession>
<organism evidence="1 2">
    <name type="scientific">Elysia crispata</name>
    <name type="common">lettuce slug</name>
    <dbReference type="NCBI Taxonomy" id="231223"/>
    <lineage>
        <taxon>Eukaryota</taxon>
        <taxon>Metazoa</taxon>
        <taxon>Spiralia</taxon>
        <taxon>Lophotrochozoa</taxon>
        <taxon>Mollusca</taxon>
        <taxon>Gastropoda</taxon>
        <taxon>Heterobranchia</taxon>
        <taxon>Euthyneura</taxon>
        <taxon>Panpulmonata</taxon>
        <taxon>Sacoglossa</taxon>
        <taxon>Placobranchoidea</taxon>
        <taxon>Plakobranchidae</taxon>
        <taxon>Elysia</taxon>
    </lineage>
</organism>
<dbReference type="Proteomes" id="UP001283361">
    <property type="component" value="Unassembled WGS sequence"/>
</dbReference>
<reference evidence="1" key="1">
    <citation type="journal article" date="2023" name="G3 (Bethesda)">
        <title>A reference genome for the long-term kleptoplast-retaining sea slug Elysia crispata morphotype clarki.</title>
        <authorList>
            <person name="Eastman K.E."/>
            <person name="Pendleton A.L."/>
            <person name="Shaikh M.A."/>
            <person name="Suttiyut T."/>
            <person name="Ogas R."/>
            <person name="Tomko P."/>
            <person name="Gavelis G."/>
            <person name="Widhalm J.R."/>
            <person name="Wisecaver J.H."/>
        </authorList>
    </citation>
    <scope>NUCLEOTIDE SEQUENCE</scope>
    <source>
        <strain evidence="1">ECLA1</strain>
    </source>
</reference>
<dbReference type="EMBL" id="JAWDGP010004279">
    <property type="protein sequence ID" value="KAK3765635.1"/>
    <property type="molecule type" value="Genomic_DNA"/>
</dbReference>
<evidence type="ECO:0000313" key="2">
    <source>
        <dbReference type="Proteomes" id="UP001283361"/>
    </source>
</evidence>
<comment type="caution">
    <text evidence="1">The sequence shown here is derived from an EMBL/GenBank/DDBJ whole genome shotgun (WGS) entry which is preliminary data.</text>
</comment>
<proteinExistence type="predicted"/>